<keyword evidence="2" id="KW-1133">Transmembrane helix</keyword>
<keyword evidence="4" id="KW-1185">Reference proteome</keyword>
<keyword evidence="2" id="KW-0472">Membrane</keyword>
<accession>A0AAP0N2R9</accession>
<comment type="caution">
    <text evidence="3">The sequence shown here is derived from an EMBL/GenBank/DDBJ whole genome shotgun (WGS) entry which is preliminary data.</text>
</comment>
<proteinExistence type="predicted"/>
<dbReference type="AlphaFoldDB" id="A0AAP0N2R9"/>
<keyword evidence="2" id="KW-0812">Transmembrane</keyword>
<gene>
    <name evidence="3" type="ORF">WN944_021997</name>
</gene>
<feature type="region of interest" description="Disordered" evidence="1">
    <location>
        <begin position="48"/>
        <end position="78"/>
    </location>
</feature>
<evidence type="ECO:0000256" key="1">
    <source>
        <dbReference type="SAM" id="MobiDB-lite"/>
    </source>
</evidence>
<name>A0AAP0N2R9_9ROSI</name>
<evidence type="ECO:0000313" key="4">
    <source>
        <dbReference type="Proteomes" id="UP001428341"/>
    </source>
</evidence>
<dbReference type="EMBL" id="JBCGBO010000001">
    <property type="protein sequence ID" value="KAK9229040.1"/>
    <property type="molecule type" value="Genomic_DNA"/>
</dbReference>
<protein>
    <submittedName>
        <fullName evidence="3">Uncharacterized protein</fullName>
    </submittedName>
</protein>
<evidence type="ECO:0000256" key="2">
    <source>
        <dbReference type="SAM" id="Phobius"/>
    </source>
</evidence>
<sequence length="78" mass="8659">MVCLGVFFGCRRAHRSFNDYVVSALAIIAILSGLRLLYYAICRLSKKENSNRNEDSNDGLEFGNSPALASGLSREMQK</sequence>
<organism evidence="3 4">
    <name type="scientific">Citrus x changshan-huyou</name>
    <dbReference type="NCBI Taxonomy" id="2935761"/>
    <lineage>
        <taxon>Eukaryota</taxon>
        <taxon>Viridiplantae</taxon>
        <taxon>Streptophyta</taxon>
        <taxon>Embryophyta</taxon>
        <taxon>Tracheophyta</taxon>
        <taxon>Spermatophyta</taxon>
        <taxon>Magnoliopsida</taxon>
        <taxon>eudicotyledons</taxon>
        <taxon>Gunneridae</taxon>
        <taxon>Pentapetalae</taxon>
        <taxon>rosids</taxon>
        <taxon>malvids</taxon>
        <taxon>Sapindales</taxon>
        <taxon>Rutaceae</taxon>
        <taxon>Aurantioideae</taxon>
        <taxon>Citrus</taxon>
    </lineage>
</organism>
<feature type="transmembrane region" description="Helical" evidence="2">
    <location>
        <begin position="20"/>
        <end position="41"/>
    </location>
</feature>
<dbReference type="Proteomes" id="UP001428341">
    <property type="component" value="Unassembled WGS sequence"/>
</dbReference>
<reference evidence="3 4" key="1">
    <citation type="submission" date="2024-05" db="EMBL/GenBank/DDBJ databases">
        <title>Haplotype-resolved chromosome-level genome assembly of Huyou (Citrus changshanensis).</title>
        <authorList>
            <person name="Miao C."/>
            <person name="Chen W."/>
            <person name="Wu Y."/>
            <person name="Wang L."/>
            <person name="Zhao S."/>
            <person name="Grierson D."/>
            <person name="Xu C."/>
            <person name="Chen K."/>
        </authorList>
    </citation>
    <scope>NUCLEOTIDE SEQUENCE [LARGE SCALE GENOMIC DNA]</scope>
    <source>
        <strain evidence="3">01-14</strain>
        <tissue evidence="3">Leaf</tissue>
    </source>
</reference>
<evidence type="ECO:0000313" key="3">
    <source>
        <dbReference type="EMBL" id="KAK9229040.1"/>
    </source>
</evidence>